<evidence type="ECO:0000313" key="3">
    <source>
        <dbReference type="WBParaSite" id="PgR020_g096_t02"/>
    </source>
</evidence>
<dbReference type="SUPFAM" id="SSF52087">
    <property type="entry name" value="CRAL/TRIO domain"/>
    <property type="match status" value="1"/>
</dbReference>
<dbReference type="SMART" id="SM00516">
    <property type="entry name" value="SEC14"/>
    <property type="match status" value="1"/>
</dbReference>
<dbReference type="Gene3D" id="2.60.120.680">
    <property type="entry name" value="GOLD domain"/>
    <property type="match status" value="1"/>
</dbReference>
<dbReference type="Pfam" id="PF00650">
    <property type="entry name" value="CRAL_TRIO"/>
    <property type="match status" value="1"/>
</dbReference>
<dbReference type="PANTHER" id="PTHR47159:SF4">
    <property type="entry name" value="CRAL-TRIO DOMAIN-CONTAINING PROTEIN"/>
    <property type="match status" value="1"/>
</dbReference>
<dbReference type="PANTHER" id="PTHR47159">
    <property type="entry name" value="PROTEIN CBG07705-RELATED"/>
    <property type="match status" value="1"/>
</dbReference>
<evidence type="ECO:0000313" key="2">
    <source>
        <dbReference type="Proteomes" id="UP000887569"/>
    </source>
</evidence>
<organism evidence="2 3">
    <name type="scientific">Parascaris univalens</name>
    <name type="common">Nematode worm</name>
    <dbReference type="NCBI Taxonomy" id="6257"/>
    <lineage>
        <taxon>Eukaryota</taxon>
        <taxon>Metazoa</taxon>
        <taxon>Ecdysozoa</taxon>
        <taxon>Nematoda</taxon>
        <taxon>Chromadorea</taxon>
        <taxon>Rhabditida</taxon>
        <taxon>Spirurina</taxon>
        <taxon>Ascaridomorpha</taxon>
        <taxon>Ascaridoidea</taxon>
        <taxon>Ascarididae</taxon>
        <taxon>Parascaris</taxon>
    </lineage>
</organism>
<evidence type="ECO:0000259" key="1">
    <source>
        <dbReference type="PROSITE" id="PS50191"/>
    </source>
</evidence>
<dbReference type="InterPro" id="IPR058960">
    <property type="entry name" value="Ctg-1-like_C"/>
</dbReference>
<accession>A0A915AYT2</accession>
<dbReference type="SUPFAM" id="SSF46938">
    <property type="entry name" value="CRAL/TRIO N-terminal domain"/>
    <property type="match status" value="1"/>
</dbReference>
<dbReference type="Pfam" id="PF25883">
    <property type="entry name" value="F28H7_8_C"/>
    <property type="match status" value="1"/>
</dbReference>
<dbReference type="AlphaFoldDB" id="A0A915AYT2"/>
<proteinExistence type="predicted"/>
<dbReference type="WBParaSite" id="PgR020_g096_t02">
    <property type="protein sequence ID" value="PgR020_g096_t02"/>
    <property type="gene ID" value="PgR020_g096"/>
</dbReference>
<dbReference type="CDD" id="cd00170">
    <property type="entry name" value="SEC14"/>
    <property type="match status" value="1"/>
</dbReference>
<dbReference type="InterPro" id="IPR036865">
    <property type="entry name" value="CRAL-TRIO_dom_sf"/>
</dbReference>
<dbReference type="InterPro" id="IPR053302">
    <property type="entry name" value="CRAL-TRIO_domain"/>
</dbReference>
<reference evidence="3" key="1">
    <citation type="submission" date="2022-11" db="UniProtKB">
        <authorList>
            <consortium name="WormBaseParasite"/>
        </authorList>
    </citation>
    <scope>IDENTIFICATION</scope>
</reference>
<dbReference type="Gene3D" id="3.40.525.10">
    <property type="entry name" value="CRAL-TRIO lipid binding domain"/>
    <property type="match status" value="1"/>
</dbReference>
<dbReference type="Proteomes" id="UP000887569">
    <property type="component" value="Unplaced"/>
</dbReference>
<dbReference type="PROSITE" id="PS50191">
    <property type="entry name" value="CRAL_TRIO"/>
    <property type="match status" value="1"/>
</dbReference>
<sequence>RSGMVMQTFNERELEALHFLREQTKDLLQPGYDTDYNILRWAQGYGFNLEEALFHLTRHLKFRRFFDLDNVDKIKDNKILKQYFPLGLMGKTGKNNHLLVVECAGRIDLSGILRSVQMSAFIYQRFKFQEMMLRETNRMEALNKAQCSSVYILDLDGLKLDPSLLSIVTGPYRLLWVLVYTNYPEFIDKLVIVNAPTYVSVLWKAVSPLLPERTCNKVRFATTLDETIRELEKNCDMKYVPKHWGGDLIDSNGDPMCRDRITIPMDSIPKELYWKPNDKSPPYNQLDSIVISAGSWKLVTIKLGACDRKPFLIFNRYSERTYSMAIYHSADENAIDQSVEEMRDWAPVFDYPPLPTVDYLKVPALGPGVYKFRFGNEQAWFRSVTLYYRIRFVDESDNPLPMEVIN</sequence>
<dbReference type="InterPro" id="IPR036273">
    <property type="entry name" value="CRAL/TRIO_N_dom_sf"/>
</dbReference>
<dbReference type="InterPro" id="IPR001251">
    <property type="entry name" value="CRAL-TRIO_dom"/>
</dbReference>
<feature type="domain" description="CRAL-TRIO" evidence="1">
    <location>
        <begin position="76"/>
        <end position="252"/>
    </location>
</feature>
<keyword evidence="2" id="KW-1185">Reference proteome</keyword>
<name>A0A915AYT2_PARUN</name>
<protein>
    <submittedName>
        <fullName evidence="3">CRAL-TRIO domain-containing protein</fullName>
    </submittedName>
</protein>